<evidence type="ECO:0000259" key="2">
    <source>
        <dbReference type="PROSITE" id="PS50994"/>
    </source>
</evidence>
<feature type="region of interest" description="Disordered" evidence="1">
    <location>
        <begin position="320"/>
        <end position="347"/>
    </location>
</feature>
<dbReference type="InterPro" id="IPR001584">
    <property type="entry name" value="Integrase_cat-core"/>
</dbReference>
<dbReference type="InterPro" id="IPR036397">
    <property type="entry name" value="RNaseH_sf"/>
</dbReference>
<dbReference type="OrthoDB" id="10511530at2759"/>
<keyword evidence="4" id="KW-1185">Reference proteome</keyword>
<accession>A0A7J6LTY2</accession>
<sequence length="1081" mass="121434">MRTPLDLVAERMLNRRAITEAESSFSARHGRRDALPMLTHDQQYADDNRGEDDAYGDDDDDSSVFPGIDDGDAEEFDDLSPGLDDTVREKRLRAEATTRPSRIIRACRPIEVSKLTVPELVASYRLKSHYSMVEGLMVEIGAGRMVSNVGYKPYQSTTISCYNKLVQSFGDCVEVVDAASEIAESSGYRWQTIRQELLAQFAQRDVLKTNYDGKLSKLRFESVQSVDSFLRHCSTIYHLYMDVYKGDSSERRRLVDKIMGRLPGDIRVKAIDKIKSYMSGPDESGSETQDWELALPLERVGRSANRSIVGVIRQTCRTERDASMVDGPEQVVQRDPNRPPSSRPDWIRQIDDRNSVPLADWAKKYARVWGLSGKGCRSVEKVQAIGADGLSKATSRRGNPIFFAGFTNATSGDDRVANIDSALFRTWVYTEPLRATTSAQSSDRVRLVTKDRQALHVWPDEPSRAVTSAIPSEVILKGYISSIDLKAKLTANFLVDSAAGRSYLLVRNDENIPFNKQRLSEPAEIELADSSTTSARYVVPCYLDIVSLHGDVVRCRVPVTLCVLQVQNLKCYGSDMVVLLGRTLIDALDICLCGTSRAYIGGHCVYAADLVTPSTICHDAVNQVVEIPLSPISVNGDRSISVKLTSEEDTLVNGCLTDLVNRGWCAVGYATDYHLPALIADSRRLCKQCMVCQVTRAKRVWALPPSVGWSGQLSDANLSSYPAYWKVFVDAFSIGGKRKVLSCTCLLTSHTTWKLLPSENHEAILQALRYIQLLRGGLRLIVLDRAQYFTTSRFSEKCRQLLGARVEYLSTRSPWEGGRGEKLHHLGARRLRALLRHATGDVSCQDSYLEMIIMQCMSMLNLRPITKFCYGLDGRATPVTPDQLAYGYSRATDSSFGHLSNAGDVHFNPGRSINAIRSNFFTLHWRLLKEATLKNIRSKTGKKAKNQLVDYIVGQPVIVYFPSKKLAQPFRLCHIWSICGDHTYDVVHPGGRVTRENAYNILPLEYSHLYDAVDKDHHQLSPVDEARIMIKTRIKKNDYKLMKYSGTVIREWKSGHVSIRWDDPDYPDEKIDLDKEKFYVV</sequence>
<dbReference type="Proteomes" id="UP000591131">
    <property type="component" value="Unassembled WGS sequence"/>
</dbReference>
<feature type="compositionally biased region" description="Acidic residues" evidence="1">
    <location>
        <begin position="69"/>
        <end position="78"/>
    </location>
</feature>
<proteinExistence type="predicted"/>
<feature type="compositionally biased region" description="Acidic residues" evidence="1">
    <location>
        <begin position="53"/>
        <end position="62"/>
    </location>
</feature>
<dbReference type="AlphaFoldDB" id="A0A7J6LTY2"/>
<name>A0A7J6LTY2_PERCH</name>
<gene>
    <name evidence="3" type="ORF">FOL47_006148</name>
</gene>
<dbReference type="GO" id="GO:0003676">
    <property type="term" value="F:nucleic acid binding"/>
    <property type="evidence" value="ECO:0007669"/>
    <property type="project" value="InterPro"/>
</dbReference>
<feature type="domain" description="Integrase catalytic" evidence="2">
    <location>
        <begin position="718"/>
        <end position="889"/>
    </location>
</feature>
<dbReference type="PROSITE" id="PS50994">
    <property type="entry name" value="INTEGRASE"/>
    <property type="match status" value="1"/>
</dbReference>
<protein>
    <recommendedName>
        <fullName evidence="2">Integrase catalytic domain-containing protein</fullName>
    </recommendedName>
</protein>
<dbReference type="Gene3D" id="3.30.420.10">
    <property type="entry name" value="Ribonuclease H-like superfamily/Ribonuclease H"/>
    <property type="match status" value="1"/>
</dbReference>
<dbReference type="GO" id="GO:0015074">
    <property type="term" value="P:DNA integration"/>
    <property type="evidence" value="ECO:0007669"/>
    <property type="project" value="InterPro"/>
</dbReference>
<reference evidence="3 4" key="1">
    <citation type="submission" date="2020-04" db="EMBL/GenBank/DDBJ databases">
        <title>Perkinsus chesapeaki whole genome sequence.</title>
        <authorList>
            <person name="Bogema D.R."/>
        </authorList>
    </citation>
    <scope>NUCLEOTIDE SEQUENCE [LARGE SCALE GENOMIC DNA]</scope>
    <source>
        <strain evidence="3">ATCC PRA-425</strain>
    </source>
</reference>
<dbReference type="InterPro" id="IPR012337">
    <property type="entry name" value="RNaseH-like_sf"/>
</dbReference>
<comment type="caution">
    <text evidence="3">The sequence shown here is derived from an EMBL/GenBank/DDBJ whole genome shotgun (WGS) entry which is preliminary data.</text>
</comment>
<evidence type="ECO:0000313" key="3">
    <source>
        <dbReference type="EMBL" id="KAF4662664.1"/>
    </source>
</evidence>
<evidence type="ECO:0000256" key="1">
    <source>
        <dbReference type="SAM" id="MobiDB-lite"/>
    </source>
</evidence>
<dbReference type="SUPFAM" id="SSF53098">
    <property type="entry name" value="Ribonuclease H-like"/>
    <property type="match status" value="1"/>
</dbReference>
<dbReference type="EMBL" id="JAAPAO010000340">
    <property type="protein sequence ID" value="KAF4662664.1"/>
    <property type="molecule type" value="Genomic_DNA"/>
</dbReference>
<evidence type="ECO:0000313" key="4">
    <source>
        <dbReference type="Proteomes" id="UP000591131"/>
    </source>
</evidence>
<organism evidence="3 4">
    <name type="scientific">Perkinsus chesapeaki</name>
    <name type="common">Clam parasite</name>
    <name type="synonym">Perkinsus andrewsi</name>
    <dbReference type="NCBI Taxonomy" id="330153"/>
    <lineage>
        <taxon>Eukaryota</taxon>
        <taxon>Sar</taxon>
        <taxon>Alveolata</taxon>
        <taxon>Perkinsozoa</taxon>
        <taxon>Perkinsea</taxon>
        <taxon>Perkinsida</taxon>
        <taxon>Perkinsidae</taxon>
        <taxon>Perkinsus</taxon>
    </lineage>
</organism>
<feature type="region of interest" description="Disordered" evidence="1">
    <location>
        <begin position="22"/>
        <end position="84"/>
    </location>
</feature>